<feature type="transmembrane region" description="Helical" evidence="9">
    <location>
        <begin position="251"/>
        <end position="275"/>
    </location>
</feature>
<dbReference type="InterPro" id="IPR036259">
    <property type="entry name" value="MFS_trans_sf"/>
</dbReference>
<feature type="transmembrane region" description="Helical" evidence="9">
    <location>
        <begin position="380"/>
        <end position="400"/>
    </location>
</feature>
<sequence>MTTHSERPTEPVDPEPHDTERSGAAVLSPRQLRRILPAAVMFTWLGPFAMDAYSPAFPAIQAEFGTSDGLVQATLATTLIGLAVGQLIVGPLSDRFGRRRPLAVGLTGYVVASVLCSFAWSIEVLIGARFLQGLAAAAGIAVARAVARDVHAGPQLARFYSLLTAATALAPMLGPIFGAGLLEAGLTWRYIFGLTLLLGVVGLGLVVFVLPETHPDRIGGRTPPTPAERERRATADGPELTLWSLLRRRHVVVSALVLGFVGAAMIAHLAGLSFFLQTERGLSPAGYSIVFAVDAVGMILANNVNRYLLRRFTAQRLLSVAVPVMLALTIVFAILLRFDAPLPAVLPALFAFVSCWGFVMPNAIAVGMSVERHAAGRASAVLGVAQFGFSAFSAPLVGIVPPAFGVPPMATVIVVCLALAFAVQLVARIRLPRRARVDSPSATAPARSADEPGCGQACRAAG</sequence>
<feature type="transmembrane region" description="Helical" evidence="9">
    <location>
        <begin position="287"/>
        <end position="305"/>
    </location>
</feature>
<evidence type="ECO:0000256" key="9">
    <source>
        <dbReference type="SAM" id="Phobius"/>
    </source>
</evidence>
<evidence type="ECO:0000256" key="3">
    <source>
        <dbReference type="ARBA" id="ARBA00022448"/>
    </source>
</evidence>
<comment type="similarity">
    <text evidence="2">Belongs to the major facilitator superfamily. Bcr/CmlA family.</text>
</comment>
<keyword evidence="4" id="KW-1003">Cell membrane</keyword>
<organism evidence="11 12">
    <name type="scientific">Pseudonocardia sulfidoxydans NBRC 16205</name>
    <dbReference type="NCBI Taxonomy" id="1223511"/>
    <lineage>
        <taxon>Bacteria</taxon>
        <taxon>Bacillati</taxon>
        <taxon>Actinomycetota</taxon>
        <taxon>Actinomycetes</taxon>
        <taxon>Pseudonocardiales</taxon>
        <taxon>Pseudonocardiaceae</taxon>
        <taxon>Pseudonocardia</taxon>
    </lineage>
</organism>
<dbReference type="InterPro" id="IPR004812">
    <property type="entry name" value="Efflux_drug-R_Bcr/CmlA"/>
</dbReference>
<comment type="subcellular location">
    <subcellularLocation>
        <location evidence="1">Cell membrane</location>
        <topology evidence="1">Multi-pass membrane protein</topology>
    </subcellularLocation>
</comment>
<feature type="transmembrane region" description="Helical" evidence="9">
    <location>
        <begin position="126"/>
        <end position="147"/>
    </location>
</feature>
<keyword evidence="12" id="KW-1185">Reference proteome</keyword>
<dbReference type="PROSITE" id="PS00216">
    <property type="entry name" value="SUGAR_TRANSPORT_1"/>
    <property type="match status" value="1"/>
</dbReference>
<evidence type="ECO:0000256" key="7">
    <source>
        <dbReference type="ARBA" id="ARBA00023136"/>
    </source>
</evidence>
<feature type="transmembrane region" description="Helical" evidence="9">
    <location>
        <begin position="344"/>
        <end position="368"/>
    </location>
</feature>
<evidence type="ECO:0000256" key="8">
    <source>
        <dbReference type="SAM" id="MobiDB-lite"/>
    </source>
</evidence>
<dbReference type="SUPFAM" id="SSF103473">
    <property type="entry name" value="MFS general substrate transporter"/>
    <property type="match status" value="1"/>
</dbReference>
<evidence type="ECO:0000256" key="2">
    <source>
        <dbReference type="ARBA" id="ARBA00006236"/>
    </source>
</evidence>
<dbReference type="GO" id="GO:0042910">
    <property type="term" value="F:xenobiotic transmembrane transporter activity"/>
    <property type="evidence" value="ECO:0007669"/>
    <property type="project" value="InterPro"/>
</dbReference>
<feature type="transmembrane region" description="Helical" evidence="9">
    <location>
        <begin position="317"/>
        <end position="338"/>
    </location>
</feature>
<keyword evidence="5 9" id="KW-0812">Transmembrane</keyword>
<dbReference type="PROSITE" id="PS50850">
    <property type="entry name" value="MFS"/>
    <property type="match status" value="1"/>
</dbReference>
<evidence type="ECO:0000256" key="6">
    <source>
        <dbReference type="ARBA" id="ARBA00022989"/>
    </source>
</evidence>
<dbReference type="EMBL" id="BJVJ01000021">
    <property type="protein sequence ID" value="GEL23589.1"/>
    <property type="molecule type" value="Genomic_DNA"/>
</dbReference>
<keyword evidence="3" id="KW-0813">Transport</keyword>
<dbReference type="InterPro" id="IPR005829">
    <property type="entry name" value="Sugar_transporter_CS"/>
</dbReference>
<feature type="region of interest" description="Disordered" evidence="8">
    <location>
        <begin position="440"/>
        <end position="462"/>
    </location>
</feature>
<dbReference type="GO" id="GO:1990961">
    <property type="term" value="P:xenobiotic detoxification by transmembrane export across the plasma membrane"/>
    <property type="evidence" value="ECO:0007669"/>
    <property type="project" value="InterPro"/>
</dbReference>
<reference evidence="11 12" key="1">
    <citation type="submission" date="2019-07" db="EMBL/GenBank/DDBJ databases">
        <title>Whole genome shotgun sequence of Pseudonocardia sulfidoxydans NBRC 16205.</title>
        <authorList>
            <person name="Hosoyama A."/>
            <person name="Uohara A."/>
            <person name="Ohji S."/>
            <person name="Ichikawa N."/>
        </authorList>
    </citation>
    <scope>NUCLEOTIDE SEQUENCE [LARGE SCALE GENOMIC DNA]</scope>
    <source>
        <strain evidence="11 12">NBRC 16205</strain>
    </source>
</reference>
<dbReference type="RefSeq" id="WP_147106960.1">
    <property type="nucleotide sequence ID" value="NZ_BJVJ01000021.1"/>
</dbReference>
<feature type="domain" description="Major facilitator superfamily (MFS) profile" evidence="10">
    <location>
        <begin position="35"/>
        <end position="435"/>
    </location>
</feature>
<protein>
    <submittedName>
        <fullName evidence="11">Bcr/CflA family drug resistance efflux transporter</fullName>
    </submittedName>
</protein>
<dbReference type="PANTHER" id="PTHR23502">
    <property type="entry name" value="MAJOR FACILITATOR SUPERFAMILY"/>
    <property type="match status" value="1"/>
</dbReference>
<evidence type="ECO:0000256" key="5">
    <source>
        <dbReference type="ARBA" id="ARBA00022692"/>
    </source>
</evidence>
<feature type="transmembrane region" description="Helical" evidence="9">
    <location>
        <begin position="188"/>
        <end position="211"/>
    </location>
</feature>
<dbReference type="InterPro" id="IPR020846">
    <property type="entry name" value="MFS_dom"/>
</dbReference>
<feature type="region of interest" description="Disordered" evidence="8">
    <location>
        <begin position="1"/>
        <end position="24"/>
    </location>
</feature>
<dbReference type="Gene3D" id="1.20.1720.10">
    <property type="entry name" value="Multidrug resistance protein D"/>
    <property type="match status" value="1"/>
</dbReference>
<dbReference type="Pfam" id="PF07690">
    <property type="entry name" value="MFS_1"/>
    <property type="match status" value="1"/>
</dbReference>
<feature type="transmembrane region" description="Helical" evidence="9">
    <location>
        <begin position="35"/>
        <end position="57"/>
    </location>
</feature>
<comment type="caution">
    <text evidence="11">The sequence shown here is derived from an EMBL/GenBank/DDBJ whole genome shotgun (WGS) entry which is preliminary data.</text>
</comment>
<dbReference type="GO" id="GO:0005886">
    <property type="term" value="C:plasma membrane"/>
    <property type="evidence" value="ECO:0007669"/>
    <property type="project" value="UniProtKB-SubCell"/>
</dbReference>
<name>A0A511DFM5_9PSEU</name>
<feature type="transmembrane region" description="Helical" evidence="9">
    <location>
        <begin position="406"/>
        <end position="427"/>
    </location>
</feature>
<feature type="transmembrane region" description="Helical" evidence="9">
    <location>
        <begin position="101"/>
        <end position="120"/>
    </location>
</feature>
<feature type="compositionally biased region" description="Basic and acidic residues" evidence="8">
    <location>
        <begin position="1"/>
        <end position="21"/>
    </location>
</feature>
<feature type="transmembrane region" description="Helical" evidence="9">
    <location>
        <begin position="69"/>
        <end position="89"/>
    </location>
</feature>
<feature type="transmembrane region" description="Helical" evidence="9">
    <location>
        <begin position="159"/>
        <end position="182"/>
    </location>
</feature>
<evidence type="ECO:0000256" key="4">
    <source>
        <dbReference type="ARBA" id="ARBA00022475"/>
    </source>
</evidence>
<dbReference type="InterPro" id="IPR011701">
    <property type="entry name" value="MFS"/>
</dbReference>
<keyword evidence="7 9" id="KW-0472">Membrane</keyword>
<dbReference type="AlphaFoldDB" id="A0A511DFM5"/>
<dbReference type="PANTHER" id="PTHR23502:SF132">
    <property type="entry name" value="POLYAMINE TRANSPORTER 2-RELATED"/>
    <property type="match status" value="1"/>
</dbReference>
<accession>A0A511DFM5</accession>
<evidence type="ECO:0000256" key="1">
    <source>
        <dbReference type="ARBA" id="ARBA00004651"/>
    </source>
</evidence>
<dbReference type="OrthoDB" id="9814303at2"/>
<proteinExistence type="inferred from homology"/>
<dbReference type="CDD" id="cd17320">
    <property type="entry name" value="MFS_MdfA_MDR_like"/>
    <property type="match status" value="1"/>
</dbReference>
<dbReference type="NCBIfam" id="TIGR00710">
    <property type="entry name" value="efflux_Bcr_CflA"/>
    <property type="match status" value="1"/>
</dbReference>
<evidence type="ECO:0000313" key="12">
    <source>
        <dbReference type="Proteomes" id="UP000321685"/>
    </source>
</evidence>
<evidence type="ECO:0000313" key="11">
    <source>
        <dbReference type="EMBL" id="GEL23589.1"/>
    </source>
</evidence>
<keyword evidence="6 9" id="KW-1133">Transmembrane helix</keyword>
<dbReference type="Proteomes" id="UP000321685">
    <property type="component" value="Unassembled WGS sequence"/>
</dbReference>
<gene>
    <name evidence="11" type="primary">bcr</name>
    <name evidence="11" type="ORF">PSU4_25430</name>
</gene>
<evidence type="ECO:0000259" key="10">
    <source>
        <dbReference type="PROSITE" id="PS50850"/>
    </source>
</evidence>